<dbReference type="SUPFAM" id="SSF50978">
    <property type="entry name" value="WD40 repeat-like"/>
    <property type="match status" value="1"/>
</dbReference>
<dbReference type="EMBL" id="CAXDID020000237">
    <property type="protein sequence ID" value="CAL6062076.1"/>
    <property type="molecule type" value="Genomic_DNA"/>
</dbReference>
<dbReference type="Proteomes" id="UP001642409">
    <property type="component" value="Unassembled WGS sequence"/>
</dbReference>
<evidence type="ECO:0000313" key="10">
    <source>
        <dbReference type="EMBL" id="CAI9956291.1"/>
    </source>
</evidence>
<dbReference type="InterPro" id="IPR056168">
    <property type="entry name" value="TPR_IF140/IFT172/WDR19"/>
</dbReference>
<dbReference type="InterPro" id="IPR011047">
    <property type="entry name" value="Quinoprotein_ADH-like_sf"/>
</dbReference>
<gene>
    <name evidence="9" type="ORF">HINF_LOCUS37033</name>
    <name evidence="10" type="ORF">HINF_LOCUS43936</name>
    <name evidence="11" type="ORF">HINF_LOCUS50017</name>
    <name evidence="12" type="ORF">HINF_LOCUS64112</name>
</gene>
<dbReference type="PANTHER" id="PTHR15722:SF7">
    <property type="entry name" value="INTRAFLAGELLAR TRANSPORT PROTEIN 140 HOMOLOG"/>
    <property type="match status" value="1"/>
</dbReference>
<dbReference type="InterPro" id="IPR036322">
    <property type="entry name" value="WD40_repeat_dom_sf"/>
</dbReference>
<dbReference type="InterPro" id="IPR056156">
    <property type="entry name" value="TPR_IF140_C"/>
</dbReference>
<organism evidence="9">
    <name type="scientific">Hexamita inflata</name>
    <dbReference type="NCBI Taxonomy" id="28002"/>
    <lineage>
        <taxon>Eukaryota</taxon>
        <taxon>Metamonada</taxon>
        <taxon>Diplomonadida</taxon>
        <taxon>Hexamitidae</taxon>
        <taxon>Hexamitinae</taxon>
        <taxon>Hexamita</taxon>
    </lineage>
</organism>
<dbReference type="GO" id="GO:0005930">
    <property type="term" value="C:axoneme"/>
    <property type="evidence" value="ECO:0007669"/>
    <property type="project" value="TreeGrafter"/>
</dbReference>
<dbReference type="EMBL" id="CATOUU010000872">
    <property type="protein sequence ID" value="CAI9956291.1"/>
    <property type="molecule type" value="Genomic_DNA"/>
</dbReference>
<name>A0AA86Q1C1_9EUKA</name>
<dbReference type="Gene3D" id="2.130.10.10">
    <property type="entry name" value="YVTN repeat-like/Quinoprotein amine dehydrogenase"/>
    <property type="match status" value="1"/>
</dbReference>
<keyword evidence="2" id="KW-0853">WD repeat</keyword>
<dbReference type="SUPFAM" id="SSF50998">
    <property type="entry name" value="Quinoprotein alcohol dehydrogenase-like"/>
    <property type="match status" value="1"/>
</dbReference>
<keyword evidence="4" id="KW-0969">Cilium</keyword>
<feature type="domain" description="IF140 C-terminal TPR" evidence="7">
    <location>
        <begin position="1501"/>
        <end position="1638"/>
    </location>
</feature>
<sequence length="1700" mass="189016">MIPQINDILLELNDRIVAATSQPCSKITFIAFADNTVRAYLQNDAGSLVRAGSQIAQDIHKCDSKIYSLVCHPFLPAFVVIGASNGSIIVWDAYNGRVARRDDLLSSDVTLVRWLGHGRILCAADAVGRVVVQAFDPLTSEMKAVQKVQRNGKIVAIEERTACTRNFYLNSPRPEGDADRIYPLIGSGPIEILVAWDRGDIVVINDAAKVSVVVSQQSGISKMIYQQECDVGIAISPAGDSVVFGFESTAWRAKKTILSKTKLEFLNNGGVVSLGQGKIAYVSSTGSQVKIFDIIQQQAVVVELDEFVTEFKNITGEIQFAAGLGIIVPMKGKSSVCVIAEKGLVKQPSKYEPSQSNNNYVLMMDRNIAENQVQAENEYVVREMVTVDNENNDTYLLQVADEGELNNEFKVMVSNRSFKTVEEDQKYTLLTFKKPVSSQSNLMNQQILAQQLANLPLTDAEFMDKRLLEARNYFITAVQVNLHSIKVFINTTKNGKEDYNLGVTHSIEKMYVSQQLSGSKSGYLLVYGENAFTVFEVGEGLMPVQVETFVLPKAEYQVNDCLLFGKYIIAAVDSKFQPTDAEYNKVELLKLTFAGKVSQTMPVNYQVDEKLKSAGSLRVDKLIIVNQHLFMVSPSAVLFYADLKNFNRFVQLAKLRQDYLFSESAQAQITAYDAQNNPFAGPTVSVASAVGPSFNLNSVSINTASASLSLDSPNILVLTFTFLGLNEILQRPIELPCVLTVQMNQNELQTLLASAQIQQSGFINQYRVFDFTPARVNSAYVDVTGNLAVEVETADFYKYLLLQFSSYIVHRFGLWNRQLVQFQNGDLLKQFVDQEKEFADDEEGPTDIQMNDIPMMLFMKFLSIKVNQEQRLAICKKDNFLKAAKSIVVLQGLFAPFIVPRCECIQTDPANTLTNIVSPAVTIITRPLYSGKPSASQVETAKMSIQALYSGQDPLTQSPRTAYTLSKFIMAVENNRFDDAYSYVSQSESVEIWRSLATLCIKNGYVDLLKTCVSHLKSPMISLLLRTNQMADSGNDFSQAKMENQLHKNQELASILSIALAELPAGIALVSSKPILHSKIMQQTGLATYNLTDDVQRQTVGFNSITRKSNVYVLANRLYNLGDYQGANGCYSELFGQQKGDFYTQNAEQQLQVDENLKQRAQIKEEFESNGLQSAVQLAKKLNTKASLYASAQQVEAQAKASNKNTYFFEAAKMYQLAGCSSHAMKNALICENDELIYQIGSTSKNVRLSLLAAGYFAKKLNQDSEDDQSPLERALILYSCSGYTGQAVELCLQSNKLKELCGLLNDIIGTKRDQANAENNGIEASKQRLKRANISQELLTKAGQTLIQTDKESVTLDDYNAFVRVGILALAHAKAVDQALYCISQNIIPITEDIADLLTPEDNQSSENQSIILTIGKLLFRAELYAAAVKKFISISNSYLALQSLIKLGDVQKIVKFAQMSRSKECFVAAANFLQTQNFRDNANLMNMIITFYSKANAVDFLVKFFTNCAREEIDVFNDYEKAMDALREAAKWIGKAIQAEAIPAEKLAKLEEEKKNIEANGKLINGFLHLVEYARNNLNGVDAAEVLGNNAKKLLQAVVQTEQCMVQVPHILAFLAEFHAQRGEGGRVVQFLQSMKQKGIDVKKYVEESVLLKYGPEAGIEVDDVHEHVEEQQVEYQEQREDQEEIQDEVPADIDIEL</sequence>
<dbReference type="GO" id="GO:0030991">
    <property type="term" value="C:intraciliary transport particle A"/>
    <property type="evidence" value="ECO:0007669"/>
    <property type="project" value="TreeGrafter"/>
</dbReference>
<evidence type="ECO:0000259" key="8">
    <source>
        <dbReference type="Pfam" id="PF24762"/>
    </source>
</evidence>
<dbReference type="GO" id="GO:0036064">
    <property type="term" value="C:ciliary basal body"/>
    <property type="evidence" value="ECO:0007669"/>
    <property type="project" value="TreeGrafter"/>
</dbReference>
<evidence type="ECO:0000313" key="13">
    <source>
        <dbReference type="Proteomes" id="UP001642409"/>
    </source>
</evidence>
<dbReference type="InterPro" id="IPR011990">
    <property type="entry name" value="TPR-like_helical_dom_sf"/>
</dbReference>
<evidence type="ECO:0000256" key="1">
    <source>
        <dbReference type="ARBA" id="ARBA00004138"/>
    </source>
</evidence>
<dbReference type="Pfam" id="PF24760">
    <property type="entry name" value="TPR_IF140_C"/>
    <property type="match status" value="1"/>
</dbReference>
<dbReference type="GO" id="GO:0035721">
    <property type="term" value="P:intraciliary retrograde transport"/>
    <property type="evidence" value="ECO:0007669"/>
    <property type="project" value="TreeGrafter"/>
</dbReference>
<dbReference type="PANTHER" id="PTHR15722">
    <property type="entry name" value="IFT140/172-RELATED"/>
    <property type="match status" value="1"/>
</dbReference>
<feature type="region of interest" description="Disordered" evidence="6">
    <location>
        <begin position="1674"/>
        <end position="1700"/>
    </location>
</feature>
<evidence type="ECO:0000256" key="3">
    <source>
        <dbReference type="ARBA" id="ARBA00022737"/>
    </source>
</evidence>
<accession>A0AA86Q1C1</accession>
<evidence type="ECO:0000256" key="6">
    <source>
        <dbReference type="SAM" id="MobiDB-lite"/>
    </source>
</evidence>
<reference evidence="11 13" key="2">
    <citation type="submission" date="2024-07" db="EMBL/GenBank/DDBJ databases">
        <authorList>
            <person name="Akdeniz Z."/>
        </authorList>
    </citation>
    <scope>NUCLEOTIDE SEQUENCE [LARGE SCALE GENOMIC DNA]</scope>
</reference>
<evidence type="ECO:0000313" key="11">
    <source>
        <dbReference type="EMBL" id="CAL6062076.1"/>
    </source>
</evidence>
<feature type="compositionally biased region" description="Acidic residues" evidence="6">
    <location>
        <begin position="1683"/>
        <end position="1700"/>
    </location>
</feature>
<evidence type="ECO:0000313" key="9">
    <source>
        <dbReference type="EMBL" id="CAI9949388.1"/>
    </source>
</evidence>
<dbReference type="Gene3D" id="1.25.40.10">
    <property type="entry name" value="Tetratricopeptide repeat domain"/>
    <property type="match status" value="1"/>
</dbReference>
<comment type="caution">
    <text evidence="9">The sequence shown here is derived from an EMBL/GenBank/DDBJ whole genome shotgun (WGS) entry which is preliminary data.</text>
</comment>
<evidence type="ECO:0000256" key="4">
    <source>
        <dbReference type="ARBA" id="ARBA00023069"/>
    </source>
</evidence>
<dbReference type="InterPro" id="IPR015943">
    <property type="entry name" value="WD40/YVTN_repeat-like_dom_sf"/>
</dbReference>
<evidence type="ECO:0000313" key="12">
    <source>
        <dbReference type="EMBL" id="CAL6088408.1"/>
    </source>
</evidence>
<evidence type="ECO:0000259" key="7">
    <source>
        <dbReference type="Pfam" id="PF24760"/>
    </source>
</evidence>
<dbReference type="Pfam" id="PF24762">
    <property type="entry name" value="TPR_IF140-IFT172"/>
    <property type="match status" value="1"/>
</dbReference>
<dbReference type="EMBL" id="CATOUU010000796">
    <property type="protein sequence ID" value="CAI9949388.1"/>
    <property type="molecule type" value="Genomic_DNA"/>
</dbReference>
<evidence type="ECO:0000256" key="2">
    <source>
        <dbReference type="ARBA" id="ARBA00022574"/>
    </source>
</evidence>
<feature type="domain" description="IF140/IFT172/WDR19 TPR" evidence="8">
    <location>
        <begin position="1370"/>
        <end position="1493"/>
    </location>
</feature>
<comment type="subcellular location">
    <subcellularLocation>
        <location evidence="1">Cell projection</location>
        <location evidence="1">Cilium</location>
    </subcellularLocation>
</comment>
<keyword evidence="13" id="KW-1185">Reference proteome</keyword>
<dbReference type="Gene3D" id="1.25.40.470">
    <property type="match status" value="1"/>
</dbReference>
<evidence type="ECO:0000256" key="5">
    <source>
        <dbReference type="ARBA" id="ARBA00023273"/>
    </source>
</evidence>
<proteinExistence type="predicted"/>
<reference evidence="9" key="1">
    <citation type="submission" date="2023-06" db="EMBL/GenBank/DDBJ databases">
        <authorList>
            <person name="Kurt Z."/>
        </authorList>
    </citation>
    <scope>NUCLEOTIDE SEQUENCE</scope>
</reference>
<dbReference type="EMBL" id="CAXDID020000408">
    <property type="protein sequence ID" value="CAL6088408.1"/>
    <property type="molecule type" value="Genomic_DNA"/>
</dbReference>
<protein>
    <submittedName>
        <fullName evidence="9">Intraflagellar transport protein 140</fullName>
    </submittedName>
    <submittedName>
        <fullName evidence="11">Intraflagellar_transport protein 140</fullName>
    </submittedName>
</protein>
<keyword evidence="5" id="KW-0966">Cell projection</keyword>
<keyword evidence="3" id="KW-0677">Repeat</keyword>